<feature type="transmembrane region" description="Helical" evidence="10">
    <location>
        <begin position="28"/>
        <end position="46"/>
    </location>
</feature>
<dbReference type="RefSeq" id="WP_186936357.1">
    <property type="nucleotide sequence ID" value="NZ_JACOPS010000007.1"/>
</dbReference>
<evidence type="ECO:0000313" key="13">
    <source>
        <dbReference type="Proteomes" id="UP000636755"/>
    </source>
</evidence>
<dbReference type="InterPro" id="IPR001708">
    <property type="entry name" value="YidC/ALB3/OXA1/COX18"/>
</dbReference>
<name>A0ABR7HNQ9_9FIRM</name>
<organism evidence="12 13">
    <name type="scientific">Ruminococcus intestinalis</name>
    <dbReference type="NCBI Taxonomy" id="2763066"/>
    <lineage>
        <taxon>Bacteria</taxon>
        <taxon>Bacillati</taxon>
        <taxon>Bacillota</taxon>
        <taxon>Clostridia</taxon>
        <taxon>Eubacteriales</taxon>
        <taxon>Oscillospiraceae</taxon>
        <taxon>Ruminococcus</taxon>
    </lineage>
</organism>
<keyword evidence="13" id="KW-1185">Reference proteome</keyword>
<comment type="caution">
    <text evidence="12">The sequence shown here is derived from an EMBL/GenBank/DDBJ whole genome shotgun (WGS) entry which is preliminary data.</text>
</comment>
<keyword evidence="2" id="KW-0813">Transport</keyword>
<evidence type="ECO:0000256" key="9">
    <source>
        <dbReference type="RuleBase" id="RU003945"/>
    </source>
</evidence>
<feature type="transmembrane region" description="Helical" evidence="10">
    <location>
        <begin position="5"/>
        <end position="22"/>
    </location>
</feature>
<dbReference type="NCBIfam" id="TIGR03592">
    <property type="entry name" value="yidC_oxa1_cterm"/>
    <property type="match status" value="1"/>
</dbReference>
<feature type="transmembrane region" description="Helical" evidence="10">
    <location>
        <begin position="240"/>
        <end position="256"/>
    </location>
</feature>
<accession>A0ABR7HNQ9</accession>
<evidence type="ECO:0000313" key="12">
    <source>
        <dbReference type="EMBL" id="MBC5729150.1"/>
    </source>
</evidence>
<feature type="transmembrane region" description="Helical" evidence="10">
    <location>
        <begin position="262"/>
        <end position="282"/>
    </location>
</feature>
<dbReference type="PANTHER" id="PTHR12428">
    <property type="entry name" value="OXA1"/>
    <property type="match status" value="1"/>
</dbReference>
<reference evidence="12 13" key="1">
    <citation type="submission" date="2020-08" db="EMBL/GenBank/DDBJ databases">
        <title>Genome public.</title>
        <authorList>
            <person name="Liu C."/>
            <person name="Sun Q."/>
        </authorList>
    </citation>
    <scope>NUCLEOTIDE SEQUENCE [LARGE SCALE GENOMIC DNA]</scope>
    <source>
        <strain evidence="12 13">NSJ-71</strain>
    </source>
</reference>
<evidence type="ECO:0000256" key="6">
    <source>
        <dbReference type="ARBA" id="ARBA00022989"/>
    </source>
</evidence>
<keyword evidence="8" id="KW-0143">Chaperone</keyword>
<keyword evidence="3" id="KW-1003">Cell membrane</keyword>
<comment type="similarity">
    <text evidence="9">Belongs to the OXA1/ALB3/YidC family.</text>
</comment>
<evidence type="ECO:0000256" key="8">
    <source>
        <dbReference type="ARBA" id="ARBA00023186"/>
    </source>
</evidence>
<evidence type="ECO:0000256" key="7">
    <source>
        <dbReference type="ARBA" id="ARBA00023136"/>
    </source>
</evidence>
<evidence type="ECO:0000259" key="11">
    <source>
        <dbReference type="Pfam" id="PF02096"/>
    </source>
</evidence>
<keyword evidence="4 9" id="KW-0812">Transmembrane</keyword>
<feature type="domain" description="Membrane insertase YidC/Oxa/ALB C-terminal" evidence="11">
    <location>
        <begin position="26"/>
        <end position="279"/>
    </location>
</feature>
<dbReference type="InterPro" id="IPR047196">
    <property type="entry name" value="YidC_ALB_C"/>
</dbReference>
<comment type="subcellular location">
    <subcellularLocation>
        <location evidence="1">Cell membrane</location>
        <topology evidence="1">Multi-pass membrane protein</topology>
    </subcellularLocation>
    <subcellularLocation>
        <location evidence="9">Membrane</location>
        <topology evidence="9">Multi-pass membrane protein</topology>
    </subcellularLocation>
</comment>
<evidence type="ECO:0000256" key="3">
    <source>
        <dbReference type="ARBA" id="ARBA00022475"/>
    </source>
</evidence>
<evidence type="ECO:0000256" key="4">
    <source>
        <dbReference type="ARBA" id="ARBA00022692"/>
    </source>
</evidence>
<dbReference type="Proteomes" id="UP000636755">
    <property type="component" value="Unassembled WGS sequence"/>
</dbReference>
<sequence>MANIFGFFGSILGYVLWAAFYFLKDFGLSIVVFTIVIRLILFPFTVKQQKSMAGTMRMQRKQKELQEKYANNKVKLQEEMNKLYEKEGVKPMGGCLTMIVPLLVMLGIFYAVAYPLTNTLHLNSDTVNSAVAYMNTIPGYTITTNATYQQIELIRVFPSIMNTETIQGMFSAADCQQIIDFANGFNMMGINLLTIPKDMGIFSWYSLIPVLCFISYVGSQFVMQKINKAQMAQQQGCLKVMLYVMPLFTAYIAYTVPAAVGFYWICSSVIAFIQSLVIAKFFTPVSFTAKEEARHIALMELNEAKVPYVYSPVEQKTSSKSNGNGKKKKK</sequence>
<proteinExistence type="inferred from homology"/>
<evidence type="ECO:0000256" key="2">
    <source>
        <dbReference type="ARBA" id="ARBA00022448"/>
    </source>
</evidence>
<keyword evidence="7 10" id="KW-0472">Membrane</keyword>
<evidence type="ECO:0000256" key="10">
    <source>
        <dbReference type="SAM" id="Phobius"/>
    </source>
</evidence>
<keyword evidence="6 10" id="KW-1133">Transmembrane helix</keyword>
<dbReference type="InterPro" id="IPR028055">
    <property type="entry name" value="YidC/Oxa/ALB_C"/>
</dbReference>
<evidence type="ECO:0000256" key="5">
    <source>
        <dbReference type="ARBA" id="ARBA00022927"/>
    </source>
</evidence>
<feature type="transmembrane region" description="Helical" evidence="10">
    <location>
        <begin position="201"/>
        <end position="219"/>
    </location>
</feature>
<dbReference type="EMBL" id="JACOPS010000007">
    <property type="protein sequence ID" value="MBC5729150.1"/>
    <property type="molecule type" value="Genomic_DNA"/>
</dbReference>
<gene>
    <name evidence="12" type="ORF">H8R91_11580</name>
</gene>
<dbReference type="CDD" id="cd20070">
    <property type="entry name" value="5TM_YidC_Alb3"/>
    <property type="match status" value="1"/>
</dbReference>
<protein>
    <submittedName>
        <fullName evidence="12">YidC/Oxa1 family membrane protein insertase</fullName>
    </submittedName>
</protein>
<keyword evidence="5" id="KW-0653">Protein transport</keyword>
<dbReference type="PANTHER" id="PTHR12428:SF65">
    <property type="entry name" value="CYTOCHROME C OXIDASE ASSEMBLY PROTEIN COX18, MITOCHONDRIAL"/>
    <property type="match status" value="1"/>
</dbReference>
<evidence type="ECO:0000256" key="1">
    <source>
        <dbReference type="ARBA" id="ARBA00004651"/>
    </source>
</evidence>
<dbReference type="Pfam" id="PF02096">
    <property type="entry name" value="60KD_IMP"/>
    <property type="match status" value="1"/>
</dbReference>
<feature type="transmembrane region" description="Helical" evidence="10">
    <location>
        <begin position="92"/>
        <end position="113"/>
    </location>
</feature>